<protein>
    <submittedName>
        <fullName evidence="2">Uncharacterized protein</fullName>
    </submittedName>
</protein>
<evidence type="ECO:0000256" key="1">
    <source>
        <dbReference type="SAM" id="MobiDB-lite"/>
    </source>
</evidence>
<comment type="caution">
    <text evidence="2">The sequence shown here is derived from an EMBL/GenBank/DDBJ whole genome shotgun (WGS) entry which is preliminary data.</text>
</comment>
<reference evidence="2" key="1">
    <citation type="journal article" date="2014" name="Int. J. Syst. Evol. Microbiol.">
        <title>Complete genome of a new Firmicutes species belonging to the dominant human colonic microbiota ('Ruminococcus bicirculans') reveals two chromosomes and a selective capacity to utilize plant glucans.</title>
        <authorList>
            <consortium name="NISC Comparative Sequencing Program"/>
            <person name="Wegmann U."/>
            <person name="Louis P."/>
            <person name="Goesmann A."/>
            <person name="Henrissat B."/>
            <person name="Duncan S.H."/>
            <person name="Flint H.J."/>
        </authorList>
    </citation>
    <scope>NUCLEOTIDE SEQUENCE</scope>
    <source>
        <strain evidence="2">NBRC 109915</strain>
    </source>
</reference>
<dbReference type="RefSeq" id="WP_284369960.1">
    <property type="nucleotide sequence ID" value="NZ_BSNL01000001.1"/>
</dbReference>
<proteinExistence type="predicted"/>
<accession>A0ABQ5VDG3</accession>
<organism evidence="2 3">
    <name type="scientific">Sulfitobacter pacificus</name>
    <dbReference type="NCBI Taxonomy" id="1499314"/>
    <lineage>
        <taxon>Bacteria</taxon>
        <taxon>Pseudomonadati</taxon>
        <taxon>Pseudomonadota</taxon>
        <taxon>Alphaproteobacteria</taxon>
        <taxon>Rhodobacterales</taxon>
        <taxon>Roseobacteraceae</taxon>
        <taxon>Sulfitobacter</taxon>
    </lineage>
</organism>
<dbReference type="EMBL" id="BSNL01000001">
    <property type="protein sequence ID" value="GLQ25549.1"/>
    <property type="molecule type" value="Genomic_DNA"/>
</dbReference>
<feature type="region of interest" description="Disordered" evidence="1">
    <location>
        <begin position="437"/>
        <end position="459"/>
    </location>
</feature>
<reference evidence="2" key="2">
    <citation type="submission" date="2023-01" db="EMBL/GenBank/DDBJ databases">
        <title>Draft genome sequence of Sulfitobacter pacificus strain NBRC 109915.</title>
        <authorList>
            <person name="Sun Q."/>
            <person name="Mori K."/>
        </authorList>
    </citation>
    <scope>NUCLEOTIDE SEQUENCE</scope>
    <source>
        <strain evidence="2">NBRC 109915</strain>
    </source>
</reference>
<sequence length="929" mass="103482">MTKTPNLVLDTPVDDWVTAFNRARGWKRLRGRNESRPDAKNLRASPKRQLQEDRAFALNGDRSSLLRDVIANQEDRLQALDAAIANPQPDADIDALTLEREALAQEHGRDKADLAIVDRVDAHVAQLRAVEGHLRGDLRDVRTEIRRLEEAAPVDLNVLDQDLLAQFRQQHVMVQGNVERARAEIMKITSASDGKTLSYAIINGTEYKILFGMLEQAILLAGSGDLAAATQRVAETQTQLIAFRTARTGASTLPTLVNEYGDLDGPMNEVEGQISLLRDKGMPTAADQFGFRLEALSVAIKQAVATNAPDLRDTFLKEVTDLSQETIEARNIALQVLQLWADIRTDIATLRANGHRVRPERCQRKLDESIRLAEVQAHMPLVLEDVREVADYVRTRLDRAKDQDLRRANLDPEELQSTLEALDTRYEDFFKRTRSGEIATQRDTKSGQQKGKKKNSKLPRGALEEIELQMLAARQLIESDSVDALKTADEYLEGVANFIAAIEQDPNIYVHLEKGFTDVEKSIAKTKKLYPLYEPGRLLDFTAELDALRASHLTRLQEKVTRDTEELHERVMQFRAEMLELQTLKRALVTQADGVDKIIKKIGERLKKDETGIIQFDGYYGPEIARMATIRDQIAERSPASLRQAAAGLVEINGNLGWLLSLLEKRKAGNDLDETESEYVQGLIGVARSGQLDHDANEAKKSDFNSGISDLTRKLSETKQLLEHLKGDPSEITSLEAERDGLEAETKKSGSYIDGLGKLEGLNSRAAQIADDARKASEILDGDLATAASNCANAIQLFTLKLGTFVEDIIEPVGETDQGNQLAMPPFDAASINGFFTKLQSSLQKVNVAEMSTQSGHVADRSRSLSDRKIARKTALQELRKLMALFDSFAPMQHFRSHPFAKAEASERLVTARQALPRLEMRLLTAIKD</sequence>
<keyword evidence="3" id="KW-1185">Reference proteome</keyword>
<gene>
    <name evidence="2" type="ORF">GCM10007927_03520</name>
</gene>
<evidence type="ECO:0000313" key="2">
    <source>
        <dbReference type="EMBL" id="GLQ25549.1"/>
    </source>
</evidence>
<evidence type="ECO:0000313" key="3">
    <source>
        <dbReference type="Proteomes" id="UP001161388"/>
    </source>
</evidence>
<name>A0ABQ5VDG3_9RHOB</name>
<dbReference type="Proteomes" id="UP001161388">
    <property type="component" value="Unassembled WGS sequence"/>
</dbReference>